<feature type="transmembrane region" description="Helical" evidence="1">
    <location>
        <begin position="6"/>
        <end position="26"/>
    </location>
</feature>
<evidence type="ECO:0000313" key="2">
    <source>
        <dbReference type="EMBL" id="NID10251.1"/>
    </source>
</evidence>
<gene>
    <name evidence="2" type="ORF">F7231_08700</name>
</gene>
<dbReference type="RefSeq" id="WP_166691644.1">
    <property type="nucleotide sequence ID" value="NZ_WAEL01000003.1"/>
</dbReference>
<feature type="transmembrane region" description="Helical" evidence="1">
    <location>
        <begin position="46"/>
        <end position="66"/>
    </location>
</feature>
<reference evidence="3" key="2">
    <citation type="submission" date="2023-07" db="EMBL/GenBank/DDBJ databases">
        <authorList>
            <person name="Jung D.-H."/>
        </authorList>
    </citation>
    <scope>NUCLEOTIDE SEQUENCE [LARGE SCALE GENOMIC DNA]</scope>
    <source>
        <strain evidence="3">JA-25</strain>
    </source>
</reference>
<comment type="caution">
    <text evidence="2">The sequence shown here is derived from an EMBL/GenBank/DDBJ whole genome shotgun (WGS) entry which is preliminary data.</text>
</comment>
<keyword evidence="3" id="KW-1185">Reference proteome</keyword>
<keyword evidence="1" id="KW-0812">Transmembrane</keyword>
<accession>A0ABX0QGB0</accession>
<proteinExistence type="predicted"/>
<dbReference type="Proteomes" id="UP000606008">
    <property type="component" value="Unassembled WGS sequence"/>
</dbReference>
<organism evidence="2 3">
    <name type="scientific">Fibrivirga algicola</name>
    <dbReference type="NCBI Taxonomy" id="2950420"/>
    <lineage>
        <taxon>Bacteria</taxon>
        <taxon>Pseudomonadati</taxon>
        <taxon>Bacteroidota</taxon>
        <taxon>Cytophagia</taxon>
        <taxon>Cytophagales</taxon>
        <taxon>Spirosomataceae</taxon>
        <taxon>Fibrivirga</taxon>
    </lineage>
</organism>
<sequence length="69" mass="8131">MSFYLIFYGLLVFFYDFLALIGHTSLLGISQFRRIQQQIGDRQAHWVLRLLALLLVTAGLSVRYRYHLP</sequence>
<dbReference type="EMBL" id="WAEL01000003">
    <property type="protein sequence ID" value="NID10251.1"/>
    <property type="molecule type" value="Genomic_DNA"/>
</dbReference>
<evidence type="ECO:0000256" key="1">
    <source>
        <dbReference type="SAM" id="Phobius"/>
    </source>
</evidence>
<protein>
    <submittedName>
        <fullName evidence="2">Uncharacterized protein</fullName>
    </submittedName>
</protein>
<keyword evidence="1" id="KW-1133">Transmembrane helix</keyword>
<reference evidence="3" key="1">
    <citation type="submission" date="2019-09" db="EMBL/GenBank/DDBJ databases">
        <authorList>
            <person name="Jung D.-H."/>
        </authorList>
    </citation>
    <scope>NUCLEOTIDE SEQUENCE [LARGE SCALE GENOMIC DNA]</scope>
    <source>
        <strain evidence="3">JA-25</strain>
    </source>
</reference>
<evidence type="ECO:0000313" key="3">
    <source>
        <dbReference type="Proteomes" id="UP000606008"/>
    </source>
</evidence>
<name>A0ABX0QGB0_9BACT</name>
<keyword evidence="1" id="KW-0472">Membrane</keyword>